<evidence type="ECO:0000256" key="1">
    <source>
        <dbReference type="SAM" id="MobiDB-lite"/>
    </source>
</evidence>
<comment type="caution">
    <text evidence="3">The sequence shown here is derived from an EMBL/GenBank/DDBJ whole genome shotgun (WGS) entry which is preliminary data.</text>
</comment>
<keyword evidence="2" id="KW-0472">Membrane</keyword>
<keyword evidence="2" id="KW-1133">Transmembrane helix</keyword>
<proteinExistence type="predicted"/>
<evidence type="ECO:0000256" key="2">
    <source>
        <dbReference type="SAM" id="Phobius"/>
    </source>
</evidence>
<gene>
    <name evidence="3" type="ORF">K7432_017185</name>
</gene>
<dbReference type="EMBL" id="JASJQH010003443">
    <property type="protein sequence ID" value="KAK9759626.1"/>
    <property type="molecule type" value="Genomic_DNA"/>
</dbReference>
<feature type="region of interest" description="Disordered" evidence="1">
    <location>
        <begin position="176"/>
        <end position="198"/>
    </location>
</feature>
<accession>A0ABR2WDQ1</accession>
<keyword evidence="4" id="KW-1185">Reference proteome</keyword>
<organism evidence="3 4">
    <name type="scientific">Basidiobolus ranarum</name>
    <dbReference type="NCBI Taxonomy" id="34480"/>
    <lineage>
        <taxon>Eukaryota</taxon>
        <taxon>Fungi</taxon>
        <taxon>Fungi incertae sedis</taxon>
        <taxon>Zoopagomycota</taxon>
        <taxon>Entomophthoromycotina</taxon>
        <taxon>Basidiobolomycetes</taxon>
        <taxon>Basidiobolales</taxon>
        <taxon>Basidiobolaceae</taxon>
        <taxon>Basidiobolus</taxon>
    </lineage>
</organism>
<sequence>MNKYDCTKSTGCPVPGHKCHTRRQLCFPDDRSECTNEKLEVIRLGGTYNMFCGVAKGLPGTINFAQDTKCEEWEVSANGLCYLPACNEQQTKCLRDEKECKALGFENSAELKCFWKTVPGGAGSPGSSGPAVSATAPSSSLTGGQIAGISIGSAVGVAIIAIGIFLFRKKRSNRNANTPPSYVENGNMTPIEEKRVVH</sequence>
<protein>
    <submittedName>
        <fullName evidence="3">Uncharacterized protein</fullName>
    </submittedName>
</protein>
<name>A0ABR2WDQ1_9FUNG</name>
<evidence type="ECO:0000313" key="3">
    <source>
        <dbReference type="EMBL" id="KAK9759626.1"/>
    </source>
</evidence>
<dbReference type="Proteomes" id="UP001479436">
    <property type="component" value="Unassembled WGS sequence"/>
</dbReference>
<feature type="compositionally biased region" description="Polar residues" evidence="1">
    <location>
        <begin position="176"/>
        <end position="188"/>
    </location>
</feature>
<dbReference type="CDD" id="cd12841">
    <property type="entry name" value="TM_EphA1"/>
    <property type="match status" value="1"/>
</dbReference>
<keyword evidence="2" id="KW-0812">Transmembrane</keyword>
<reference evidence="3 4" key="1">
    <citation type="submission" date="2023-04" db="EMBL/GenBank/DDBJ databases">
        <title>Genome of Basidiobolus ranarum AG-B5.</title>
        <authorList>
            <person name="Stajich J.E."/>
            <person name="Carter-House D."/>
            <person name="Gryganskyi A."/>
        </authorList>
    </citation>
    <scope>NUCLEOTIDE SEQUENCE [LARGE SCALE GENOMIC DNA]</scope>
    <source>
        <strain evidence="3 4">AG-B5</strain>
    </source>
</reference>
<feature type="transmembrane region" description="Helical" evidence="2">
    <location>
        <begin position="146"/>
        <end position="167"/>
    </location>
</feature>
<evidence type="ECO:0000313" key="4">
    <source>
        <dbReference type="Proteomes" id="UP001479436"/>
    </source>
</evidence>